<reference evidence="2 3" key="1">
    <citation type="submission" date="2019-03" db="EMBL/GenBank/DDBJ databases">
        <title>New insights into Acidothiobacillus thiooxidans sulfur metabolism through coupled gene expression, solution geochemistry, microscopy and spectroscopy analyses.</title>
        <authorList>
            <person name="Camacho D."/>
            <person name="Frazao R."/>
            <person name="Fouillen A."/>
            <person name="Nanci A."/>
            <person name="Lang B.F."/>
            <person name="Apte S.C."/>
            <person name="Baron C."/>
            <person name="Warren L.A."/>
        </authorList>
    </citation>
    <scope>NUCLEOTIDE SEQUENCE [LARGE SCALE GENOMIC DNA]</scope>
    <source>
        <strain evidence="2 3">ATCC 19377</strain>
    </source>
</reference>
<dbReference type="Proteomes" id="UP000315403">
    <property type="component" value="Unassembled WGS sequence"/>
</dbReference>
<dbReference type="AlphaFoldDB" id="A0A543Q575"/>
<feature type="transmembrane region" description="Helical" evidence="1">
    <location>
        <begin position="20"/>
        <end position="39"/>
    </location>
</feature>
<protein>
    <submittedName>
        <fullName evidence="2">Uncharacterized protein</fullName>
    </submittedName>
</protein>
<evidence type="ECO:0000256" key="1">
    <source>
        <dbReference type="SAM" id="Phobius"/>
    </source>
</evidence>
<evidence type="ECO:0000313" key="2">
    <source>
        <dbReference type="EMBL" id="TQN51458.1"/>
    </source>
</evidence>
<keyword evidence="1" id="KW-1133">Transmembrane helix</keyword>
<keyword evidence="1" id="KW-0812">Transmembrane</keyword>
<accession>A0A543Q575</accession>
<sequence length="91" mass="10479">MFGLLTSGAARKLGEISYSVYLLQGFFLYIAFGVFAPGTEKPYNHWFIDLFAVFALVIFSQITFKVIEKNFMVKSENLNNKIKLFFYKKTG</sequence>
<keyword evidence="1" id="KW-0472">Membrane</keyword>
<feature type="transmembrane region" description="Helical" evidence="1">
    <location>
        <begin position="45"/>
        <end position="64"/>
    </location>
</feature>
<organism evidence="2 3">
    <name type="scientific">Acidithiobacillus thiooxidans ATCC 19377</name>
    <dbReference type="NCBI Taxonomy" id="637390"/>
    <lineage>
        <taxon>Bacteria</taxon>
        <taxon>Pseudomonadati</taxon>
        <taxon>Pseudomonadota</taxon>
        <taxon>Acidithiobacillia</taxon>
        <taxon>Acidithiobacillales</taxon>
        <taxon>Acidithiobacillaceae</taxon>
        <taxon>Acidithiobacillus</taxon>
    </lineage>
</organism>
<proteinExistence type="predicted"/>
<name>A0A543Q575_ACITH</name>
<comment type="caution">
    <text evidence="2">The sequence shown here is derived from an EMBL/GenBank/DDBJ whole genome shotgun (WGS) entry which is preliminary data.</text>
</comment>
<gene>
    <name evidence="2" type="ORF">DLNHIDIE_01331</name>
</gene>
<evidence type="ECO:0000313" key="3">
    <source>
        <dbReference type="Proteomes" id="UP000315403"/>
    </source>
</evidence>
<dbReference type="EMBL" id="SZUV01000001">
    <property type="protein sequence ID" value="TQN51458.1"/>
    <property type="molecule type" value="Genomic_DNA"/>
</dbReference>